<evidence type="ECO:0000256" key="11">
    <source>
        <dbReference type="ARBA" id="ARBA00023136"/>
    </source>
</evidence>
<dbReference type="Gene3D" id="1.10.8.500">
    <property type="entry name" value="HAMP domain in histidine kinase"/>
    <property type="match status" value="1"/>
</dbReference>
<dbReference type="InterPro" id="IPR050351">
    <property type="entry name" value="BphY/WalK/GraS-like"/>
</dbReference>
<dbReference type="InterPro" id="IPR004358">
    <property type="entry name" value="Sig_transdc_His_kin-like_C"/>
</dbReference>
<proteinExistence type="predicted"/>
<evidence type="ECO:0000259" key="14">
    <source>
        <dbReference type="PROSITE" id="PS50112"/>
    </source>
</evidence>
<dbReference type="CDD" id="cd00082">
    <property type="entry name" value="HisKA"/>
    <property type="match status" value="1"/>
</dbReference>
<evidence type="ECO:0000313" key="18">
    <source>
        <dbReference type="Proteomes" id="UP000037269"/>
    </source>
</evidence>
<gene>
    <name evidence="16" type="ORF">AF333_26345</name>
    <name evidence="17" type="ORF">SAMN04487909_14218</name>
</gene>
<reference evidence="16 18" key="1">
    <citation type="submission" date="2015-07" db="EMBL/GenBank/DDBJ databases">
        <title>Fjat-14205 dsm 2895.</title>
        <authorList>
            <person name="Liu B."/>
            <person name="Wang J."/>
            <person name="Zhu Y."/>
            <person name="Liu G."/>
            <person name="Chen Q."/>
            <person name="Chen Z."/>
            <person name="Lan J."/>
            <person name="Che J."/>
            <person name="Ge C."/>
            <person name="Shi H."/>
            <person name="Pan Z."/>
            <person name="Liu X."/>
        </authorList>
    </citation>
    <scope>NUCLEOTIDE SEQUENCE [LARGE SCALE GENOMIC DNA]</scope>
    <source>
        <strain evidence="16 18">DSM 2895</strain>
    </source>
</reference>
<dbReference type="GO" id="GO:0004721">
    <property type="term" value="F:phosphoprotein phosphatase activity"/>
    <property type="evidence" value="ECO:0007669"/>
    <property type="project" value="TreeGrafter"/>
</dbReference>
<dbReference type="InterPro" id="IPR013767">
    <property type="entry name" value="PAS_fold"/>
</dbReference>
<organism evidence="16 18">
    <name type="scientific">Aneurinibacillus migulanus</name>
    <name type="common">Bacillus migulanus</name>
    <dbReference type="NCBI Taxonomy" id="47500"/>
    <lineage>
        <taxon>Bacteria</taxon>
        <taxon>Bacillati</taxon>
        <taxon>Bacillota</taxon>
        <taxon>Bacilli</taxon>
        <taxon>Bacillales</taxon>
        <taxon>Paenibacillaceae</taxon>
        <taxon>Aneurinibacillus group</taxon>
        <taxon>Aneurinibacillus</taxon>
    </lineage>
</organism>
<keyword evidence="18" id="KW-1185">Reference proteome</keyword>
<dbReference type="PANTHER" id="PTHR45453:SF1">
    <property type="entry name" value="PHOSPHATE REGULON SENSOR PROTEIN PHOR"/>
    <property type="match status" value="1"/>
</dbReference>
<keyword evidence="8 16" id="KW-0418">Kinase</keyword>
<evidence type="ECO:0000256" key="1">
    <source>
        <dbReference type="ARBA" id="ARBA00000085"/>
    </source>
</evidence>
<dbReference type="Pfam" id="PF00989">
    <property type="entry name" value="PAS"/>
    <property type="match status" value="1"/>
</dbReference>
<feature type="transmembrane region" description="Helical" evidence="12">
    <location>
        <begin position="173"/>
        <end position="195"/>
    </location>
</feature>
<dbReference type="CDD" id="cd00130">
    <property type="entry name" value="PAS"/>
    <property type="match status" value="1"/>
</dbReference>
<evidence type="ECO:0000256" key="3">
    <source>
        <dbReference type="ARBA" id="ARBA00012438"/>
    </source>
</evidence>
<dbReference type="CDD" id="cd00075">
    <property type="entry name" value="HATPase"/>
    <property type="match status" value="1"/>
</dbReference>
<keyword evidence="9" id="KW-0067">ATP-binding</keyword>
<evidence type="ECO:0000259" key="15">
    <source>
        <dbReference type="PROSITE" id="PS50885"/>
    </source>
</evidence>
<dbReference type="Proteomes" id="UP000037269">
    <property type="component" value="Unassembled WGS sequence"/>
</dbReference>
<dbReference type="AlphaFoldDB" id="A0A0D1XGH1"/>
<dbReference type="Pfam" id="PF00672">
    <property type="entry name" value="HAMP"/>
    <property type="match status" value="1"/>
</dbReference>
<dbReference type="SMART" id="SM00387">
    <property type="entry name" value="HATPase_c"/>
    <property type="match status" value="1"/>
</dbReference>
<evidence type="ECO:0000256" key="5">
    <source>
        <dbReference type="ARBA" id="ARBA00022553"/>
    </source>
</evidence>
<dbReference type="InterPro" id="IPR005467">
    <property type="entry name" value="His_kinase_dom"/>
</dbReference>
<dbReference type="NCBIfam" id="TIGR00229">
    <property type="entry name" value="sensory_box"/>
    <property type="match status" value="1"/>
</dbReference>
<dbReference type="InterPro" id="IPR000014">
    <property type="entry name" value="PAS"/>
</dbReference>
<dbReference type="SUPFAM" id="SSF158472">
    <property type="entry name" value="HAMP domain-like"/>
    <property type="match status" value="1"/>
</dbReference>
<feature type="domain" description="PAS" evidence="14">
    <location>
        <begin position="254"/>
        <end position="305"/>
    </location>
</feature>
<dbReference type="PRINTS" id="PR00344">
    <property type="entry name" value="BCTRLSENSOR"/>
</dbReference>
<dbReference type="SUPFAM" id="SSF55874">
    <property type="entry name" value="ATPase domain of HSP90 chaperone/DNA topoisomerase II/histidine kinase"/>
    <property type="match status" value="1"/>
</dbReference>
<dbReference type="InterPro" id="IPR003661">
    <property type="entry name" value="HisK_dim/P_dom"/>
</dbReference>
<dbReference type="EC" id="2.7.13.3" evidence="3"/>
<dbReference type="PROSITE" id="PS50885">
    <property type="entry name" value="HAMP"/>
    <property type="match status" value="1"/>
</dbReference>
<dbReference type="OrthoDB" id="9813151at2"/>
<dbReference type="Gene3D" id="3.30.565.10">
    <property type="entry name" value="Histidine kinase-like ATPase, C-terminal domain"/>
    <property type="match status" value="1"/>
</dbReference>
<keyword evidence="11 12" id="KW-0472">Membrane</keyword>
<keyword evidence="4" id="KW-1003">Cell membrane</keyword>
<dbReference type="RefSeq" id="WP_043068422.1">
    <property type="nucleotide sequence ID" value="NZ_BJOA01000199.1"/>
</dbReference>
<feature type="domain" description="HAMP" evidence="15">
    <location>
        <begin position="197"/>
        <end position="249"/>
    </location>
</feature>
<dbReference type="FunFam" id="3.30.565.10:FF:000006">
    <property type="entry name" value="Sensor histidine kinase WalK"/>
    <property type="match status" value="1"/>
</dbReference>
<dbReference type="InterPro" id="IPR057640">
    <property type="entry name" value="Cache_WalK"/>
</dbReference>
<keyword evidence="6" id="KW-0808">Transferase</keyword>
<name>A0A0D1XGH1_ANEMI</name>
<comment type="subcellular location">
    <subcellularLocation>
        <location evidence="2">Cell membrane</location>
        <topology evidence="2">Multi-pass membrane protein</topology>
    </subcellularLocation>
</comment>
<protein>
    <recommendedName>
        <fullName evidence="3">histidine kinase</fullName>
        <ecNumber evidence="3">2.7.13.3</ecNumber>
    </recommendedName>
</protein>
<dbReference type="STRING" id="47500.AF333_26345"/>
<dbReference type="InterPro" id="IPR003660">
    <property type="entry name" value="HAMP_dom"/>
</dbReference>
<evidence type="ECO:0000256" key="6">
    <source>
        <dbReference type="ARBA" id="ARBA00022679"/>
    </source>
</evidence>
<dbReference type="SUPFAM" id="SSF55785">
    <property type="entry name" value="PYP-like sensor domain (PAS domain)"/>
    <property type="match status" value="1"/>
</dbReference>
<evidence type="ECO:0000256" key="4">
    <source>
        <dbReference type="ARBA" id="ARBA00022475"/>
    </source>
</evidence>
<dbReference type="GO" id="GO:0005886">
    <property type="term" value="C:plasma membrane"/>
    <property type="evidence" value="ECO:0007669"/>
    <property type="project" value="UniProtKB-SubCell"/>
</dbReference>
<keyword evidence="12" id="KW-1133">Transmembrane helix</keyword>
<evidence type="ECO:0000313" key="19">
    <source>
        <dbReference type="Proteomes" id="UP000182836"/>
    </source>
</evidence>
<keyword evidence="7" id="KW-0547">Nucleotide-binding</keyword>
<dbReference type="PANTHER" id="PTHR45453">
    <property type="entry name" value="PHOSPHATE REGULON SENSOR PROTEIN PHOR"/>
    <property type="match status" value="1"/>
</dbReference>
<dbReference type="InterPro" id="IPR036097">
    <property type="entry name" value="HisK_dim/P_sf"/>
</dbReference>
<dbReference type="Gene3D" id="3.30.450.20">
    <property type="entry name" value="PAS domain"/>
    <property type="match status" value="2"/>
</dbReference>
<dbReference type="Pfam" id="PF00512">
    <property type="entry name" value="HisKA"/>
    <property type="match status" value="1"/>
</dbReference>
<dbReference type="SMART" id="SM00304">
    <property type="entry name" value="HAMP"/>
    <property type="match status" value="1"/>
</dbReference>
<evidence type="ECO:0000256" key="10">
    <source>
        <dbReference type="ARBA" id="ARBA00023012"/>
    </source>
</evidence>
<sequence>MKRIRFFQTVQWKVVILYLLLILIAMQVIGAYFIRATESYYLNNFNETLNTQANLLAVNVEKYLEEENIPREDIDNLIRNLFALRNADVQLLDQNGTVLTTTEENKAFIGQKNTRAEINMALLGTRNESIQYNPETRQRVKVLALPIKKGTKILGVLYMVASMEEVYHTMRQINGIFATGTVLALLLTAALGIVLSRTITTPVKEITRQATAMVGGDFNGQVRIYSEDEIGQLGETFNLLTRKLKQALSQTEAEKEKLSSILTNMTDGVIAADGNRNIILVNKPAQRILGVGYKKVLGKNLYEVLAIPGEEEWDFLFKENGSMLMDMNVDVDGEERLIRFSFTVLKSRGEEKKSGIIAVLQDVTEQEAMEKERKEFVANVSHELRTPLTTLKSYLEALEEGVIDDPELSRRFLRVLLNETDRMTRLVTDLLQLSRYDAGQYMLDLQPLSVHELLQDVFERFALRSQQENIALQVDLPADSLPLVKADRDNIIQVLDNLISNAMKYSNENTTVVMRAHEEEEAVRIEIIDEGMGIRRRDLDRIFERFYRVDKARSRSMGGTGLGLSIARQIVLVHGGTIDIDSEWQKGTRVSFTLPLYGENEDET</sequence>
<accession>A0A0D1XGH1</accession>
<evidence type="ECO:0000313" key="17">
    <source>
        <dbReference type="EMBL" id="SDK17767.1"/>
    </source>
</evidence>
<keyword evidence="10" id="KW-0902">Two-component regulatory system</keyword>
<comment type="catalytic activity">
    <reaction evidence="1">
        <text>ATP + protein L-histidine = ADP + protein N-phospho-L-histidine.</text>
        <dbReference type="EC" id="2.7.13.3"/>
    </reaction>
</comment>
<dbReference type="GO" id="GO:0005524">
    <property type="term" value="F:ATP binding"/>
    <property type="evidence" value="ECO:0007669"/>
    <property type="project" value="UniProtKB-KW"/>
</dbReference>
<evidence type="ECO:0000259" key="13">
    <source>
        <dbReference type="PROSITE" id="PS50109"/>
    </source>
</evidence>
<dbReference type="PROSITE" id="PS50112">
    <property type="entry name" value="PAS"/>
    <property type="match status" value="1"/>
</dbReference>
<dbReference type="CDD" id="cd06225">
    <property type="entry name" value="HAMP"/>
    <property type="match status" value="1"/>
</dbReference>
<dbReference type="PROSITE" id="PS50109">
    <property type="entry name" value="HIS_KIN"/>
    <property type="match status" value="1"/>
</dbReference>
<dbReference type="SMART" id="SM00388">
    <property type="entry name" value="HisKA"/>
    <property type="match status" value="1"/>
</dbReference>
<feature type="domain" description="Histidine kinase" evidence="13">
    <location>
        <begin position="379"/>
        <end position="598"/>
    </location>
</feature>
<dbReference type="FunFam" id="1.10.287.130:FF:000001">
    <property type="entry name" value="Two-component sensor histidine kinase"/>
    <property type="match status" value="1"/>
</dbReference>
<dbReference type="Pfam" id="PF23846">
    <property type="entry name" value="Cache_WalK"/>
    <property type="match status" value="1"/>
</dbReference>
<dbReference type="GO" id="GO:0000155">
    <property type="term" value="F:phosphorelay sensor kinase activity"/>
    <property type="evidence" value="ECO:0007669"/>
    <property type="project" value="InterPro"/>
</dbReference>
<dbReference type="InterPro" id="IPR036890">
    <property type="entry name" value="HATPase_C_sf"/>
</dbReference>
<dbReference type="Pfam" id="PF02518">
    <property type="entry name" value="HATPase_c"/>
    <property type="match status" value="1"/>
</dbReference>
<evidence type="ECO:0000256" key="2">
    <source>
        <dbReference type="ARBA" id="ARBA00004651"/>
    </source>
</evidence>
<evidence type="ECO:0000256" key="12">
    <source>
        <dbReference type="SAM" id="Phobius"/>
    </source>
</evidence>
<dbReference type="SMART" id="SM00091">
    <property type="entry name" value="PAS"/>
    <property type="match status" value="1"/>
</dbReference>
<evidence type="ECO:0000256" key="8">
    <source>
        <dbReference type="ARBA" id="ARBA00022777"/>
    </source>
</evidence>
<evidence type="ECO:0000256" key="7">
    <source>
        <dbReference type="ARBA" id="ARBA00022741"/>
    </source>
</evidence>
<dbReference type="GO" id="GO:0006355">
    <property type="term" value="P:regulation of DNA-templated transcription"/>
    <property type="evidence" value="ECO:0007669"/>
    <property type="project" value="InterPro"/>
</dbReference>
<dbReference type="InterPro" id="IPR049814">
    <property type="entry name" value="Resp_reg_WalK"/>
</dbReference>
<dbReference type="EMBL" id="FNED01000042">
    <property type="protein sequence ID" value="SDK17767.1"/>
    <property type="molecule type" value="Genomic_DNA"/>
</dbReference>
<dbReference type="InterPro" id="IPR035965">
    <property type="entry name" value="PAS-like_dom_sf"/>
</dbReference>
<dbReference type="NCBIfam" id="NF033092">
    <property type="entry name" value="HK_WalK"/>
    <property type="match status" value="1"/>
</dbReference>
<dbReference type="PATRIC" id="fig|47500.8.peg.3957"/>
<keyword evidence="5" id="KW-0597">Phosphoprotein</keyword>
<dbReference type="InterPro" id="IPR003594">
    <property type="entry name" value="HATPase_dom"/>
</dbReference>
<dbReference type="GeneID" id="42308648"/>
<dbReference type="Proteomes" id="UP000182836">
    <property type="component" value="Unassembled WGS sequence"/>
</dbReference>
<dbReference type="EMBL" id="LGUG01000005">
    <property type="protein sequence ID" value="KON93183.1"/>
    <property type="molecule type" value="Genomic_DNA"/>
</dbReference>
<reference evidence="17 19" key="2">
    <citation type="submission" date="2016-10" db="EMBL/GenBank/DDBJ databases">
        <authorList>
            <person name="de Groot N.N."/>
        </authorList>
    </citation>
    <scope>NUCLEOTIDE SEQUENCE [LARGE SCALE GENOMIC DNA]</scope>
    <source>
        <strain evidence="17 19">DSM 2895</strain>
    </source>
</reference>
<dbReference type="Gene3D" id="1.10.287.130">
    <property type="match status" value="1"/>
</dbReference>
<evidence type="ECO:0000313" key="16">
    <source>
        <dbReference type="EMBL" id="KON93183.1"/>
    </source>
</evidence>
<dbReference type="GO" id="GO:0016036">
    <property type="term" value="P:cellular response to phosphate starvation"/>
    <property type="evidence" value="ECO:0007669"/>
    <property type="project" value="TreeGrafter"/>
</dbReference>
<dbReference type="SUPFAM" id="SSF47384">
    <property type="entry name" value="Homodimeric domain of signal transducing histidine kinase"/>
    <property type="match status" value="1"/>
</dbReference>
<keyword evidence="12" id="KW-0812">Transmembrane</keyword>
<evidence type="ECO:0000256" key="9">
    <source>
        <dbReference type="ARBA" id="ARBA00022840"/>
    </source>
</evidence>
<feature type="transmembrane region" description="Helical" evidence="12">
    <location>
        <begin position="12"/>
        <end position="34"/>
    </location>
</feature>